<dbReference type="Gene3D" id="3.90.930.60">
    <property type="match status" value="1"/>
</dbReference>
<feature type="compositionally biased region" description="Low complexity" evidence="1">
    <location>
        <begin position="198"/>
        <end position="208"/>
    </location>
</feature>
<organism evidence="3 4">
    <name type="scientific">Streptomyces hygroscopicus</name>
    <dbReference type="NCBI Taxonomy" id="1912"/>
    <lineage>
        <taxon>Bacteria</taxon>
        <taxon>Bacillati</taxon>
        <taxon>Actinomycetota</taxon>
        <taxon>Actinomycetes</taxon>
        <taxon>Kitasatosporales</taxon>
        <taxon>Streptomycetaceae</taxon>
        <taxon>Streptomyces</taxon>
        <taxon>Streptomyces violaceusniger group</taxon>
    </lineage>
</organism>
<dbReference type="PANTHER" id="PTHR37809">
    <property type="entry name" value="RIBOSOMAL PROTEIN S12 METHYLTHIOTRANSFERASE ACCESSORY FACTOR YCAO"/>
    <property type="match status" value="1"/>
</dbReference>
<evidence type="ECO:0000313" key="3">
    <source>
        <dbReference type="EMBL" id="GHJ28053.1"/>
    </source>
</evidence>
<evidence type="ECO:0000259" key="2">
    <source>
        <dbReference type="PROSITE" id="PS51664"/>
    </source>
</evidence>
<dbReference type="NCBIfam" id="TIGR03882">
    <property type="entry name" value="cyclo_dehyd_2"/>
    <property type="match status" value="1"/>
</dbReference>
<proteinExistence type="predicted"/>
<feature type="region of interest" description="Disordered" evidence="1">
    <location>
        <begin position="197"/>
        <end position="226"/>
    </location>
</feature>
<dbReference type="Proteomes" id="UP001054854">
    <property type="component" value="Unassembled WGS sequence"/>
</dbReference>
<dbReference type="Gene3D" id="3.30.160.660">
    <property type="match status" value="1"/>
</dbReference>
<dbReference type="InterPro" id="IPR027624">
    <property type="entry name" value="TOMM_cyclo_SagD"/>
</dbReference>
<keyword evidence="4" id="KW-1185">Reference proteome</keyword>
<dbReference type="PANTHER" id="PTHR37809:SF1">
    <property type="entry name" value="RIBOSOMAL PROTEIN S12 METHYLTHIOTRANSFERASE ACCESSORY FACTOR YCAO"/>
    <property type="match status" value="1"/>
</dbReference>
<dbReference type="InterPro" id="IPR022291">
    <property type="entry name" value="Bacteriocin_synth_cyclodeHase"/>
</dbReference>
<dbReference type="Gene3D" id="3.30.40.250">
    <property type="match status" value="1"/>
</dbReference>
<dbReference type="PROSITE" id="PS51664">
    <property type="entry name" value="YCAO"/>
    <property type="match status" value="1"/>
</dbReference>
<evidence type="ECO:0000313" key="4">
    <source>
        <dbReference type="Proteomes" id="UP001054854"/>
    </source>
</evidence>
<name>A0ABQ3TXH5_STRHY</name>
<dbReference type="NCBIfam" id="TIGR03604">
    <property type="entry name" value="TOMM_cyclo_SagD"/>
    <property type="match status" value="1"/>
</dbReference>
<dbReference type="NCBIfam" id="TIGR00702">
    <property type="entry name" value="YcaO-type kinase domain"/>
    <property type="match status" value="1"/>
</dbReference>
<dbReference type="Pfam" id="PF02624">
    <property type="entry name" value="YcaO"/>
    <property type="match status" value="1"/>
</dbReference>
<comment type="caution">
    <text evidence="3">The sequence shown here is derived from an EMBL/GenBank/DDBJ whole genome shotgun (WGS) entry which is preliminary data.</text>
</comment>
<accession>A0ABQ3TXH5</accession>
<evidence type="ECO:0000256" key="1">
    <source>
        <dbReference type="SAM" id="MobiDB-lite"/>
    </source>
</evidence>
<sequence>MTGELGFTPHLRVEPVPGEAVYLVSEHGVTALHGRAIAALAPLLDGSRDLAHILTEAAAPARAAGPPGAAAADAVPARQAERVIARLRAAGLVSEREHVSTPEAAYWELAGLGSADGSATASAPPVSRPAVAPVVLGSADPAEVVLALRAAGLRTTDPRTADARATDGAMDWVMDPRTADPRATDARAVDRAMDGEADGAANGQADGDATGGHPTGPRPNTPRQEICPIAPRQHDAAELTLVVCDDYLDPRLAAVDAAHRAAGRRWLPVKPVGTQAWLGPFLGAPDDPCWSCLADRLWRGRQAEAYLQRRLGRPGPVPRPPASLPASRAAALQLAALEAAKWLAGHRHPGQRALRTLDSLTATVDHHPLSRRPQCPGCGDPALVAARIRAPLALPSPREPLPESVTDTSPRGIMERYGHLVDPVTGLITEIRRDPRGPAVLNCFHARHPSYAGAGPQSGLDAVRAGLRAAAHGKGRTAEQARASALCEALEHYSGHFQGDEPRQRARYRDLCPDDAVHPDAVQLFDPRQFRDRSLPARHRIHDPFDEGAELDWTPVWSLTAERHRLLPTALLYYGAPQPPGRRCCRADSNGAAAGGTLADAVVRGFLELVERDAVALWWYNRTRQPAVALDAFDDPWLAEVRAAHRGVRREVWALDLTTDFGIPVVAALSRRVDKPAEDITFGFGAHFDRHTALCHAFAELNQMLPAVVEARADGGGYGAAEPEALRWFRTATLAGQHHLAPDPAAVPPPEISGPPEGGELAAVRDSVRRRGMELLVLDQTRPDVGLPVAKVLVPGMRPHWARFAPGRLFDVPVALGRLPGPTPYEDLNPIPFFL</sequence>
<protein>
    <recommendedName>
        <fullName evidence="2">YcaO domain-containing protein</fullName>
    </recommendedName>
</protein>
<gene>
    <name evidence="3" type="ORF">TPA0910_24860</name>
</gene>
<dbReference type="RefSeq" id="WP_236256860.1">
    <property type="nucleotide sequence ID" value="NZ_BNEK01000003.1"/>
</dbReference>
<feature type="domain" description="YcaO" evidence="2">
    <location>
        <begin position="473"/>
        <end position="835"/>
    </location>
</feature>
<dbReference type="InterPro" id="IPR003776">
    <property type="entry name" value="YcaO-like_dom"/>
</dbReference>
<dbReference type="Gene3D" id="3.40.50.720">
    <property type="entry name" value="NAD(P)-binding Rossmann-like Domain"/>
    <property type="match status" value="1"/>
</dbReference>
<reference evidence="3" key="1">
    <citation type="submission" date="2024-05" db="EMBL/GenBank/DDBJ databases">
        <title>Whole genome shotgun sequence of Streptomyces hygroscopicus NBRC 113678.</title>
        <authorList>
            <person name="Komaki H."/>
            <person name="Tamura T."/>
        </authorList>
    </citation>
    <scope>NUCLEOTIDE SEQUENCE</scope>
    <source>
        <strain evidence="3">N11-34</strain>
    </source>
</reference>
<dbReference type="EMBL" id="BNEK01000003">
    <property type="protein sequence ID" value="GHJ28053.1"/>
    <property type="molecule type" value="Genomic_DNA"/>
</dbReference>
<dbReference type="Gene3D" id="3.30.1330.230">
    <property type="match status" value="1"/>
</dbReference>